<feature type="transmembrane region" description="Helical" evidence="1">
    <location>
        <begin position="67"/>
        <end position="85"/>
    </location>
</feature>
<evidence type="ECO:0000313" key="3">
    <source>
        <dbReference type="Proteomes" id="UP000000323"/>
    </source>
</evidence>
<dbReference type="RefSeq" id="WP_012874484.1">
    <property type="nucleotide sequence ID" value="NC_013525.1"/>
</dbReference>
<name>D1CEU3_THET1</name>
<dbReference type="STRING" id="525904.Tter_0531"/>
<dbReference type="InterPro" id="IPR046192">
    <property type="entry name" value="DUF6220"/>
</dbReference>
<accession>D1CEU3</accession>
<evidence type="ECO:0000313" key="2">
    <source>
        <dbReference type="EMBL" id="ACZ41449.1"/>
    </source>
</evidence>
<proteinExistence type="predicted"/>
<dbReference type="KEGG" id="ttr:Tter_0531"/>
<dbReference type="EMBL" id="CP001825">
    <property type="protein sequence ID" value="ACZ41449.1"/>
    <property type="molecule type" value="Genomic_DNA"/>
</dbReference>
<keyword evidence="1" id="KW-0812">Transmembrane</keyword>
<gene>
    <name evidence="2" type="ordered locus">Tter_0531</name>
</gene>
<keyword evidence="1" id="KW-1133">Transmembrane helix</keyword>
<reference evidence="3" key="1">
    <citation type="journal article" date="2010" name="Stand. Genomic Sci.">
        <title>Complete genome sequence of 'Thermobaculum terrenum' type strain (YNP1).</title>
        <authorList>
            <person name="Kiss H."/>
            <person name="Cleland D."/>
            <person name="Lapidus A."/>
            <person name="Lucas S."/>
            <person name="Glavina Del Rio T."/>
            <person name="Nolan M."/>
            <person name="Tice H."/>
            <person name="Han C."/>
            <person name="Goodwin L."/>
            <person name="Pitluck S."/>
            <person name="Liolios K."/>
            <person name="Ivanova N."/>
            <person name="Mavromatis K."/>
            <person name="Ovchinnikova G."/>
            <person name="Pati A."/>
            <person name="Chen A."/>
            <person name="Palaniappan K."/>
            <person name="Land M."/>
            <person name="Hauser L."/>
            <person name="Chang Y."/>
            <person name="Jeffries C."/>
            <person name="Lu M."/>
            <person name="Brettin T."/>
            <person name="Detter J."/>
            <person name="Goker M."/>
            <person name="Tindall B."/>
            <person name="Beck B."/>
            <person name="McDermott T."/>
            <person name="Woyke T."/>
            <person name="Bristow J."/>
            <person name="Eisen J."/>
            <person name="Markowitz V."/>
            <person name="Hugenholtz P."/>
            <person name="Kyrpides N."/>
            <person name="Klenk H."/>
            <person name="Cheng J."/>
        </authorList>
    </citation>
    <scope>NUCLEOTIDE SEQUENCE [LARGE SCALE GENOMIC DNA]</scope>
    <source>
        <strain evidence="3">ATCC BAA-798 / YNP1</strain>
    </source>
</reference>
<dbReference type="OrthoDB" id="165966at2"/>
<keyword evidence="1" id="KW-0472">Membrane</keyword>
<evidence type="ECO:0000256" key="1">
    <source>
        <dbReference type="SAM" id="Phobius"/>
    </source>
</evidence>
<dbReference type="Pfam" id="PF19728">
    <property type="entry name" value="DUF6220"/>
    <property type="match status" value="1"/>
</dbReference>
<feature type="transmembrane region" description="Helical" evidence="1">
    <location>
        <begin position="38"/>
        <end position="60"/>
    </location>
</feature>
<protein>
    <submittedName>
        <fullName evidence="2">Uncharacterized protein</fullName>
    </submittedName>
</protein>
<dbReference type="eggNOG" id="ENOG5032ZRS">
    <property type="taxonomic scope" value="Bacteria"/>
</dbReference>
<sequence length="124" mass="14113">MSRVSAVLYSILISLFTLFVLLQVFFAGLAVFYTPVYWTWHITLVHVFEWIPLFLIVFSLLGRMSAWARLSSIGLFLLLIVQYATANIREVPFISALHPVNALMIFLIAILATYSSWREVLGGD</sequence>
<feature type="transmembrane region" description="Helical" evidence="1">
    <location>
        <begin position="7"/>
        <end position="32"/>
    </location>
</feature>
<dbReference type="Proteomes" id="UP000000323">
    <property type="component" value="Chromosome 1"/>
</dbReference>
<organism evidence="2 3">
    <name type="scientific">Thermobaculum terrenum (strain ATCC BAA-798 / CCMEE 7001 / YNP1)</name>
    <dbReference type="NCBI Taxonomy" id="525904"/>
    <lineage>
        <taxon>Bacteria</taxon>
        <taxon>Bacillati</taxon>
        <taxon>Chloroflexota</taxon>
        <taxon>Chloroflexia</taxon>
        <taxon>Candidatus Thermobaculales</taxon>
        <taxon>Candidatus Thermobaculaceae</taxon>
        <taxon>Thermobaculum</taxon>
    </lineage>
</organism>
<keyword evidence="3" id="KW-1185">Reference proteome</keyword>
<dbReference type="HOGENOM" id="CLU_135639_0_0_0"/>
<feature type="transmembrane region" description="Helical" evidence="1">
    <location>
        <begin position="91"/>
        <end position="114"/>
    </location>
</feature>
<dbReference type="AlphaFoldDB" id="D1CEU3"/>